<protein>
    <submittedName>
        <fullName evidence="3">Uncharacterized protein</fullName>
    </submittedName>
</protein>
<dbReference type="Proteomes" id="UP001223420">
    <property type="component" value="Unassembled WGS sequence"/>
</dbReference>
<evidence type="ECO:0000256" key="1">
    <source>
        <dbReference type="SAM" id="MobiDB-lite"/>
    </source>
</evidence>
<feature type="signal peptide" evidence="2">
    <location>
        <begin position="1"/>
        <end position="20"/>
    </location>
</feature>
<feature type="region of interest" description="Disordered" evidence="1">
    <location>
        <begin position="40"/>
        <end position="80"/>
    </location>
</feature>
<reference evidence="3" key="1">
    <citation type="submission" date="2023-07" db="EMBL/GenBank/DDBJ databases">
        <title>Genomic Encyclopedia of Type Strains, Phase IV (KMG-IV): sequencing the most valuable type-strain genomes for metagenomic binning, comparative biology and taxonomic classification.</title>
        <authorList>
            <person name="Goeker M."/>
        </authorList>
    </citation>
    <scope>NUCLEOTIDE SEQUENCE</scope>
    <source>
        <strain evidence="3">DSM 19569</strain>
    </source>
</reference>
<sequence length="80" mass="8896">MRALIVATLAAVSGTAPALAYDFDRERELNVLKDIASSQREQVALAREQAQRDRERTWREGNDRVNASQAAQSSPCGDRH</sequence>
<organism evidence="3 4">
    <name type="scientific">Methylobacterium brachiatum</name>
    <dbReference type="NCBI Taxonomy" id="269660"/>
    <lineage>
        <taxon>Bacteria</taxon>
        <taxon>Pseudomonadati</taxon>
        <taxon>Pseudomonadota</taxon>
        <taxon>Alphaproteobacteria</taxon>
        <taxon>Hyphomicrobiales</taxon>
        <taxon>Methylobacteriaceae</taxon>
        <taxon>Methylobacterium</taxon>
    </lineage>
</organism>
<gene>
    <name evidence="3" type="ORF">QO001_000619</name>
</gene>
<evidence type="ECO:0000313" key="4">
    <source>
        <dbReference type="Proteomes" id="UP001223420"/>
    </source>
</evidence>
<comment type="caution">
    <text evidence="3">The sequence shown here is derived from an EMBL/GenBank/DDBJ whole genome shotgun (WGS) entry which is preliminary data.</text>
</comment>
<feature type="chain" id="PRO_5042585054" evidence="2">
    <location>
        <begin position="21"/>
        <end position="80"/>
    </location>
</feature>
<feature type="compositionally biased region" description="Polar residues" evidence="1">
    <location>
        <begin position="65"/>
        <end position="80"/>
    </location>
</feature>
<name>A0AAJ1TJA3_9HYPH</name>
<feature type="compositionally biased region" description="Basic and acidic residues" evidence="1">
    <location>
        <begin position="49"/>
        <end position="63"/>
    </location>
</feature>
<dbReference type="AlphaFoldDB" id="A0AAJ1TJA3"/>
<keyword evidence="2" id="KW-0732">Signal</keyword>
<proteinExistence type="predicted"/>
<evidence type="ECO:0000313" key="3">
    <source>
        <dbReference type="EMBL" id="MDQ0541711.1"/>
    </source>
</evidence>
<dbReference type="EMBL" id="JAUSWL010000001">
    <property type="protein sequence ID" value="MDQ0541711.1"/>
    <property type="molecule type" value="Genomic_DNA"/>
</dbReference>
<evidence type="ECO:0000256" key="2">
    <source>
        <dbReference type="SAM" id="SignalP"/>
    </source>
</evidence>
<accession>A0AAJ1TJA3</accession>
<dbReference type="RefSeq" id="WP_230364875.1">
    <property type="nucleotide sequence ID" value="NZ_JAJALK010000001.1"/>
</dbReference>